<organism evidence="1 2">
    <name type="scientific">Candidatus Defluviibacterium haderslevense</name>
    <dbReference type="NCBI Taxonomy" id="2981993"/>
    <lineage>
        <taxon>Bacteria</taxon>
        <taxon>Pseudomonadati</taxon>
        <taxon>Bacteroidota</taxon>
        <taxon>Saprospiria</taxon>
        <taxon>Saprospirales</taxon>
        <taxon>Saprospiraceae</taxon>
        <taxon>Candidatus Defluviibacterium</taxon>
    </lineage>
</organism>
<name>A0A9D7S8G8_9BACT</name>
<comment type="caution">
    <text evidence="1">The sequence shown here is derived from an EMBL/GenBank/DDBJ whole genome shotgun (WGS) entry which is preliminary data.</text>
</comment>
<dbReference type="Proteomes" id="UP000808349">
    <property type="component" value="Unassembled WGS sequence"/>
</dbReference>
<gene>
    <name evidence="1" type="ORF">IPO85_07355</name>
</gene>
<dbReference type="PROSITE" id="PS51257">
    <property type="entry name" value="PROKAR_LIPOPROTEIN"/>
    <property type="match status" value="1"/>
</dbReference>
<accession>A0A9D7S8G8</accession>
<dbReference type="EMBL" id="JADKFW010000004">
    <property type="protein sequence ID" value="MBK9717314.1"/>
    <property type="molecule type" value="Genomic_DNA"/>
</dbReference>
<evidence type="ECO:0000313" key="1">
    <source>
        <dbReference type="EMBL" id="MBK9717314.1"/>
    </source>
</evidence>
<evidence type="ECO:0008006" key="3">
    <source>
        <dbReference type="Google" id="ProtNLM"/>
    </source>
</evidence>
<reference evidence="1 2" key="1">
    <citation type="submission" date="2020-10" db="EMBL/GenBank/DDBJ databases">
        <title>Connecting structure to function with the recovery of over 1000 high-quality activated sludge metagenome-assembled genomes encoding full-length rRNA genes using long-read sequencing.</title>
        <authorList>
            <person name="Singleton C.M."/>
            <person name="Petriglieri F."/>
            <person name="Kristensen J.M."/>
            <person name="Kirkegaard R.H."/>
            <person name="Michaelsen T.Y."/>
            <person name="Andersen M.H."/>
            <person name="Karst S.M."/>
            <person name="Dueholm M.S."/>
            <person name="Nielsen P.H."/>
            <person name="Albertsen M."/>
        </authorList>
    </citation>
    <scope>NUCLEOTIDE SEQUENCE [LARGE SCALE GENOMIC DNA]</scope>
    <source>
        <strain evidence="1">Ribe_18-Q3-R11-54_BAT3C.373</strain>
    </source>
</reference>
<dbReference type="AlphaFoldDB" id="A0A9D7S8G8"/>
<protein>
    <recommendedName>
        <fullName evidence="3">Lipoprotein</fullName>
    </recommendedName>
</protein>
<proteinExistence type="predicted"/>
<sequence length="128" mass="14826">MKNSIVFLCLMITLFFSCDPVFYIDYYILNSTDGNIKIIYEFNLGRNEFDTAIIESKKKLFLVNHSAIGSTSRNYLASLDSIYLFKSLQIFNSKGSKYIKDPFSIKSWHRMSKGDEGTVELDVRTEDF</sequence>
<evidence type="ECO:0000313" key="2">
    <source>
        <dbReference type="Proteomes" id="UP000808349"/>
    </source>
</evidence>